<accession>B7J9M4</accession>
<reference evidence="1 2" key="1">
    <citation type="journal article" date="2008" name="BMC Genomics">
        <title>Acidithiobacillus ferrooxidans metabolism: from genome sequence to industrial applications.</title>
        <authorList>
            <person name="Valdes J."/>
            <person name="Pedroso I."/>
            <person name="Quatrini R."/>
            <person name="Dodson R.J."/>
            <person name="Tettelin H."/>
            <person name="Blake R.II."/>
            <person name="Eisen J.A."/>
            <person name="Holmes D.S."/>
        </authorList>
    </citation>
    <scope>NUCLEOTIDE SEQUENCE [LARGE SCALE GENOMIC DNA]</scope>
    <source>
        <strain evidence="2">ATCC 23270 / DSM 14882 / CIP 104768 / NCIMB 8455</strain>
    </source>
</reference>
<dbReference type="KEGG" id="afr:AFE_1426"/>
<gene>
    <name evidence="1" type="ordered locus">AFE_1426</name>
</gene>
<name>B7J9M4_ACIF2</name>
<dbReference type="AlphaFoldDB" id="B7J9M4"/>
<dbReference type="EMBL" id="CP001219">
    <property type="protein sequence ID" value="ACK78324.1"/>
    <property type="molecule type" value="Genomic_DNA"/>
</dbReference>
<keyword evidence="2" id="KW-1185">Reference proteome</keyword>
<protein>
    <submittedName>
        <fullName evidence="1">Uncharacterized protein</fullName>
    </submittedName>
</protein>
<dbReference type="HOGENOM" id="CLU_2490723_0_0_6"/>
<sequence length="86" mass="9489">MHIIGYCGSCLGANSGNRSIRYLDDREQAGLAQTCRSQGYAGAICDNFHHTEIKVMEVSCANNDEDRVENCAVPVAYLDVHLELVR</sequence>
<proteinExistence type="predicted"/>
<dbReference type="Proteomes" id="UP000001362">
    <property type="component" value="Chromosome"/>
</dbReference>
<evidence type="ECO:0000313" key="2">
    <source>
        <dbReference type="Proteomes" id="UP000001362"/>
    </source>
</evidence>
<organism evidence="1 2">
    <name type="scientific">Acidithiobacillus ferrooxidans (strain ATCC 23270 / DSM 14882 / CIP 104768 / NCIMB 8455)</name>
    <name type="common">Ferrobacillus ferrooxidans (strain ATCC 23270)</name>
    <dbReference type="NCBI Taxonomy" id="243159"/>
    <lineage>
        <taxon>Bacteria</taxon>
        <taxon>Pseudomonadati</taxon>
        <taxon>Pseudomonadota</taxon>
        <taxon>Acidithiobacillia</taxon>
        <taxon>Acidithiobacillales</taxon>
        <taxon>Acidithiobacillaceae</taxon>
        <taxon>Acidithiobacillus</taxon>
    </lineage>
</organism>
<evidence type="ECO:0000313" key="1">
    <source>
        <dbReference type="EMBL" id="ACK78324.1"/>
    </source>
</evidence>
<dbReference type="PaxDb" id="243159-AFE_1426"/>